<dbReference type="PROSITE" id="PS50059">
    <property type="entry name" value="FKBP_PPIASE"/>
    <property type="match status" value="2"/>
</dbReference>
<comment type="caution">
    <text evidence="10">The sequence shown here is derived from an EMBL/GenBank/DDBJ whole genome shotgun (WGS) entry which is preliminary data.</text>
</comment>
<dbReference type="Gene3D" id="3.10.50.40">
    <property type="match status" value="2"/>
</dbReference>
<proteinExistence type="inferred from homology"/>
<keyword evidence="8" id="KW-0732">Signal</keyword>
<comment type="similarity">
    <text evidence="2 6">Belongs to the FKBP-type PPIase family.</text>
</comment>
<feature type="domain" description="PPIase FKBP-type" evidence="9">
    <location>
        <begin position="206"/>
        <end position="307"/>
    </location>
</feature>
<dbReference type="SUPFAM" id="SSF54534">
    <property type="entry name" value="FKBP-like"/>
    <property type="match status" value="2"/>
</dbReference>
<dbReference type="InterPro" id="IPR001179">
    <property type="entry name" value="PPIase_FKBP_dom"/>
</dbReference>
<feature type="chain" id="PRO_5004451057" description="Peptidyl-prolyl cis-trans isomerase" evidence="8">
    <location>
        <begin position="25"/>
        <end position="308"/>
    </location>
</feature>
<comment type="catalytic activity">
    <reaction evidence="1 5 6">
        <text>[protein]-peptidylproline (omega=180) = [protein]-peptidylproline (omega=0)</text>
        <dbReference type="Rhea" id="RHEA:16237"/>
        <dbReference type="Rhea" id="RHEA-COMP:10747"/>
        <dbReference type="Rhea" id="RHEA-COMP:10748"/>
        <dbReference type="ChEBI" id="CHEBI:83833"/>
        <dbReference type="ChEBI" id="CHEBI:83834"/>
        <dbReference type="EC" id="5.2.1.8"/>
    </reaction>
</comment>
<dbReference type="STRING" id="1232681.ADIS_2243"/>
<evidence type="ECO:0000256" key="4">
    <source>
        <dbReference type="ARBA" id="ARBA00023235"/>
    </source>
</evidence>
<sequence>MKNITKLALSVLVLLLGIGVSSCKKTETTSDGIEYTYIKEGRDAVKEGDYVIYHFEAKNAKDSLFLSSYSQPLPPYLQKNASMPTSSGIDEIFLNLKKGDSIVVKAPAEKIFGVGGVPPFLSSEENIMITIGVLNVIEEELFQDYYNDLMAAEQEKQAKKAENQLATDIELIEKYIAENNLNASRTESGLFYVIQKEGSGPEVEKGNTASVDYTGYVLDGTLFDTSVEEAARKNGTFQEGRSYEPISIEVGVGRVIKGWDEGLQLLRKGSEAKFIIPSPLAYGPNQRSEVIVPNSILVFDVVVTDVVK</sequence>
<feature type="signal peptide" evidence="8">
    <location>
        <begin position="1"/>
        <end position="24"/>
    </location>
</feature>
<feature type="domain" description="PPIase FKBP-type" evidence="9">
    <location>
        <begin position="48"/>
        <end position="137"/>
    </location>
</feature>
<evidence type="ECO:0000256" key="1">
    <source>
        <dbReference type="ARBA" id="ARBA00000971"/>
    </source>
</evidence>
<evidence type="ECO:0000256" key="6">
    <source>
        <dbReference type="RuleBase" id="RU003915"/>
    </source>
</evidence>
<dbReference type="GO" id="GO:0003755">
    <property type="term" value="F:peptidyl-prolyl cis-trans isomerase activity"/>
    <property type="evidence" value="ECO:0007669"/>
    <property type="project" value="UniProtKB-UniRule"/>
</dbReference>
<name>R7ZTB9_9BACT</name>
<gene>
    <name evidence="10" type="ORF">ADIS_2243</name>
</gene>
<evidence type="ECO:0000313" key="11">
    <source>
        <dbReference type="Proteomes" id="UP000013909"/>
    </source>
</evidence>
<dbReference type="InterPro" id="IPR046357">
    <property type="entry name" value="PPIase_dom_sf"/>
</dbReference>
<dbReference type="OrthoDB" id="9814548at2"/>
<evidence type="ECO:0000256" key="7">
    <source>
        <dbReference type="SAM" id="Coils"/>
    </source>
</evidence>
<feature type="coiled-coil region" evidence="7">
    <location>
        <begin position="142"/>
        <end position="178"/>
    </location>
</feature>
<evidence type="ECO:0000256" key="3">
    <source>
        <dbReference type="ARBA" id="ARBA00023110"/>
    </source>
</evidence>
<dbReference type="PANTHER" id="PTHR43811:SF19">
    <property type="entry name" value="39 KDA FK506-BINDING NUCLEAR PROTEIN"/>
    <property type="match status" value="1"/>
</dbReference>
<evidence type="ECO:0000313" key="10">
    <source>
        <dbReference type="EMBL" id="EON77375.1"/>
    </source>
</evidence>
<keyword evidence="3 5" id="KW-0697">Rotamase</keyword>
<dbReference type="EMBL" id="AQHR01000059">
    <property type="protein sequence ID" value="EON77375.1"/>
    <property type="molecule type" value="Genomic_DNA"/>
</dbReference>
<dbReference type="Pfam" id="PF00254">
    <property type="entry name" value="FKBP_C"/>
    <property type="match status" value="1"/>
</dbReference>
<organism evidence="10 11">
    <name type="scientific">Lunatimonas lonarensis</name>
    <dbReference type="NCBI Taxonomy" id="1232681"/>
    <lineage>
        <taxon>Bacteria</taxon>
        <taxon>Pseudomonadati</taxon>
        <taxon>Bacteroidota</taxon>
        <taxon>Cytophagia</taxon>
        <taxon>Cytophagales</taxon>
        <taxon>Cyclobacteriaceae</taxon>
    </lineage>
</organism>
<evidence type="ECO:0000259" key="9">
    <source>
        <dbReference type="PROSITE" id="PS50059"/>
    </source>
</evidence>
<keyword evidence="4 5" id="KW-0413">Isomerase</keyword>
<evidence type="ECO:0000256" key="2">
    <source>
        <dbReference type="ARBA" id="ARBA00006577"/>
    </source>
</evidence>
<reference evidence="10 11" key="1">
    <citation type="submission" date="2013-02" db="EMBL/GenBank/DDBJ databases">
        <title>A novel strain isolated from Lonar lake, Maharashtra, India.</title>
        <authorList>
            <person name="Singh A."/>
        </authorList>
    </citation>
    <scope>NUCLEOTIDE SEQUENCE [LARGE SCALE GENOMIC DNA]</scope>
    <source>
        <strain evidence="10 11">AK24</strain>
    </source>
</reference>
<keyword evidence="7" id="KW-0175">Coiled coil</keyword>
<dbReference type="RefSeq" id="WP_010854381.1">
    <property type="nucleotide sequence ID" value="NZ_AQHR01000059.1"/>
</dbReference>
<dbReference type="AlphaFoldDB" id="R7ZTB9"/>
<accession>R7ZTB9</accession>
<dbReference type="PROSITE" id="PS51257">
    <property type="entry name" value="PROKAR_LIPOPROTEIN"/>
    <property type="match status" value="1"/>
</dbReference>
<dbReference type="PATRIC" id="fig|1288963.3.peg.2234"/>
<protein>
    <recommendedName>
        <fullName evidence="6">Peptidyl-prolyl cis-trans isomerase</fullName>
        <ecNumber evidence="6">5.2.1.8</ecNumber>
    </recommendedName>
</protein>
<dbReference type="EC" id="5.2.1.8" evidence="6"/>
<dbReference type="Proteomes" id="UP000013909">
    <property type="component" value="Unassembled WGS sequence"/>
</dbReference>
<evidence type="ECO:0000256" key="8">
    <source>
        <dbReference type="SAM" id="SignalP"/>
    </source>
</evidence>
<evidence type="ECO:0000256" key="5">
    <source>
        <dbReference type="PROSITE-ProRule" id="PRU00277"/>
    </source>
</evidence>
<keyword evidence="11" id="KW-1185">Reference proteome</keyword>
<dbReference type="PANTHER" id="PTHR43811">
    <property type="entry name" value="FKBP-TYPE PEPTIDYL-PROLYL CIS-TRANS ISOMERASE FKPA"/>
    <property type="match status" value="1"/>
</dbReference>